<dbReference type="Proteomes" id="UP000616769">
    <property type="component" value="Unassembled WGS sequence"/>
</dbReference>
<proteinExistence type="predicted"/>
<comment type="caution">
    <text evidence="1">The sequence shown here is derived from an EMBL/GenBank/DDBJ whole genome shotgun (WGS) entry which is preliminary data.</text>
</comment>
<dbReference type="VEuPathDB" id="VectorBase:SSCA007642"/>
<accession>A0A132A444</accession>
<gene>
    <name evidence="1" type="ORF">QR98_0041920</name>
</gene>
<name>A0A132A444_SARSC</name>
<dbReference type="PROSITE" id="PS51257">
    <property type="entry name" value="PROKAR_LIPOPROTEIN"/>
    <property type="match status" value="1"/>
</dbReference>
<reference evidence="1 2" key="1">
    <citation type="journal article" date="2015" name="Parasit. Vectors">
        <title>Draft genome of the scabies mite.</title>
        <authorList>
            <person name="Rider S.D.Jr."/>
            <person name="Morgan M.S."/>
            <person name="Arlian L.G."/>
        </authorList>
    </citation>
    <scope>NUCLEOTIDE SEQUENCE [LARGE SCALE GENOMIC DNA]</scope>
    <source>
        <strain evidence="1">Arlian Lab</strain>
    </source>
</reference>
<evidence type="ECO:0000313" key="1">
    <source>
        <dbReference type="EMBL" id="KPM05723.1"/>
    </source>
</evidence>
<dbReference type="EMBL" id="JXLN01010442">
    <property type="protein sequence ID" value="KPM05723.1"/>
    <property type="molecule type" value="Genomic_DNA"/>
</dbReference>
<protein>
    <submittedName>
        <fullName evidence="1">Uncharacterized protein</fullName>
    </submittedName>
</protein>
<sequence length="73" mass="7985">MDTKIWFKNDGIHWIIYGFIVVGCFETLNDDGIVAEVECSVYCSIILDHINVDVLSDDDGDSDGDGDGDGDDP</sequence>
<dbReference type="AlphaFoldDB" id="A0A132A444"/>
<evidence type="ECO:0000313" key="2">
    <source>
        <dbReference type="Proteomes" id="UP000616769"/>
    </source>
</evidence>
<organism evidence="1 2">
    <name type="scientific">Sarcoptes scabiei</name>
    <name type="common">Itch mite</name>
    <name type="synonym">Acarus scabiei</name>
    <dbReference type="NCBI Taxonomy" id="52283"/>
    <lineage>
        <taxon>Eukaryota</taxon>
        <taxon>Metazoa</taxon>
        <taxon>Ecdysozoa</taxon>
        <taxon>Arthropoda</taxon>
        <taxon>Chelicerata</taxon>
        <taxon>Arachnida</taxon>
        <taxon>Acari</taxon>
        <taxon>Acariformes</taxon>
        <taxon>Sarcoptiformes</taxon>
        <taxon>Astigmata</taxon>
        <taxon>Psoroptidia</taxon>
        <taxon>Sarcoptoidea</taxon>
        <taxon>Sarcoptidae</taxon>
        <taxon>Sarcoptinae</taxon>
        <taxon>Sarcoptes</taxon>
    </lineage>
</organism>